<accession>A0A1G9R5Z5</accession>
<feature type="transmembrane region" description="Helical" evidence="6">
    <location>
        <begin position="289"/>
        <end position="311"/>
    </location>
</feature>
<dbReference type="eggNOG" id="COG0628">
    <property type="taxonomic scope" value="Bacteria"/>
</dbReference>
<dbReference type="PANTHER" id="PTHR21716:SF64">
    <property type="entry name" value="AI-2 TRANSPORT PROTEIN TQSA"/>
    <property type="match status" value="1"/>
</dbReference>
<evidence type="ECO:0000256" key="6">
    <source>
        <dbReference type="SAM" id="Phobius"/>
    </source>
</evidence>
<protein>
    <submittedName>
        <fullName evidence="7">Predicted PurR-regulated permease PerM</fullName>
    </submittedName>
</protein>
<dbReference type="Pfam" id="PF01594">
    <property type="entry name" value="AI-2E_transport"/>
    <property type="match status" value="1"/>
</dbReference>
<organism evidence="7 8">
    <name type="scientific">Allokutzneria albata</name>
    <name type="common">Kibdelosporangium albatum</name>
    <dbReference type="NCBI Taxonomy" id="211114"/>
    <lineage>
        <taxon>Bacteria</taxon>
        <taxon>Bacillati</taxon>
        <taxon>Actinomycetota</taxon>
        <taxon>Actinomycetes</taxon>
        <taxon>Pseudonocardiales</taxon>
        <taxon>Pseudonocardiaceae</taxon>
        <taxon>Allokutzneria</taxon>
    </lineage>
</organism>
<evidence type="ECO:0000256" key="1">
    <source>
        <dbReference type="ARBA" id="ARBA00004141"/>
    </source>
</evidence>
<evidence type="ECO:0000256" key="3">
    <source>
        <dbReference type="ARBA" id="ARBA00022692"/>
    </source>
</evidence>
<comment type="similarity">
    <text evidence="2">Belongs to the autoinducer-2 exporter (AI-2E) (TC 2.A.86) family.</text>
</comment>
<dbReference type="InterPro" id="IPR002549">
    <property type="entry name" value="AI-2E-like"/>
</dbReference>
<dbReference type="PANTHER" id="PTHR21716">
    <property type="entry name" value="TRANSMEMBRANE PROTEIN"/>
    <property type="match status" value="1"/>
</dbReference>
<comment type="subcellular location">
    <subcellularLocation>
        <location evidence="1">Membrane</location>
        <topology evidence="1">Multi-pass membrane protein</topology>
    </subcellularLocation>
</comment>
<gene>
    <name evidence="7" type="ORF">SAMN04489726_0248</name>
</gene>
<evidence type="ECO:0000256" key="4">
    <source>
        <dbReference type="ARBA" id="ARBA00022989"/>
    </source>
</evidence>
<dbReference type="GO" id="GO:0055085">
    <property type="term" value="P:transmembrane transport"/>
    <property type="evidence" value="ECO:0007669"/>
    <property type="project" value="TreeGrafter"/>
</dbReference>
<feature type="transmembrane region" description="Helical" evidence="6">
    <location>
        <begin position="55"/>
        <end position="80"/>
    </location>
</feature>
<dbReference type="STRING" id="211114.SAMN04489726_0248"/>
<feature type="transmembrane region" description="Helical" evidence="6">
    <location>
        <begin position="25"/>
        <end position="43"/>
    </location>
</feature>
<keyword evidence="4 6" id="KW-1133">Transmembrane helix</keyword>
<feature type="transmembrane region" description="Helical" evidence="6">
    <location>
        <begin position="186"/>
        <end position="219"/>
    </location>
</feature>
<feature type="transmembrane region" description="Helical" evidence="6">
    <location>
        <begin position="225"/>
        <end position="244"/>
    </location>
</feature>
<evidence type="ECO:0000256" key="2">
    <source>
        <dbReference type="ARBA" id="ARBA00009773"/>
    </source>
</evidence>
<keyword evidence="8" id="KW-1185">Reference proteome</keyword>
<feature type="transmembrane region" description="Helical" evidence="6">
    <location>
        <begin position="251"/>
        <end position="269"/>
    </location>
</feature>
<feature type="transmembrane region" description="Helical" evidence="6">
    <location>
        <begin position="123"/>
        <end position="151"/>
    </location>
</feature>
<dbReference type="GO" id="GO:0016020">
    <property type="term" value="C:membrane"/>
    <property type="evidence" value="ECO:0007669"/>
    <property type="project" value="UniProtKB-SubCell"/>
</dbReference>
<keyword evidence="3 6" id="KW-0812">Transmembrane</keyword>
<reference evidence="7 8" key="1">
    <citation type="submission" date="2016-10" db="EMBL/GenBank/DDBJ databases">
        <authorList>
            <person name="de Groot N.N."/>
        </authorList>
    </citation>
    <scope>NUCLEOTIDE SEQUENCE [LARGE SCALE GENOMIC DNA]</scope>
    <source>
        <strain evidence="7 8">DSM 44149</strain>
    </source>
</reference>
<dbReference type="AlphaFoldDB" id="A0A1G9R5Z5"/>
<proteinExistence type="inferred from homology"/>
<sequence>MLLLGAASAVVSVAGMRAAAWLIGPAFLALVIVISVSPVQAWMRRRGVPRWISTVVLILVLYAVIVVLTLVVAVSVAQLATLLPRYAGPAEDLLRSLTTALSRLGISAEQVHAALKSVDFGKVLGFVGSLLSGVTSLSTNIGFLLVLLLFLGIEAGDADRRLAAIASDRPGSAGALTDFAKRTRSYLLMTTIFGLIVAVLDTVALALLGIPVPVLWGLLSFVTNYIPNIGFLIGLAPPALLALLAGGWRSFLVVILVYSLLNFVVQSLIQPRFVGHSVGLSTTTTLLALVFWAWVLGPIGALLAIPLTLLVKALLVDTDPRAGWAPALLCLPDTPHPSPVPPTTTPGAAPR</sequence>
<evidence type="ECO:0000313" key="8">
    <source>
        <dbReference type="Proteomes" id="UP000183376"/>
    </source>
</evidence>
<dbReference type="EMBL" id="LT629701">
    <property type="protein sequence ID" value="SDM18709.1"/>
    <property type="molecule type" value="Genomic_DNA"/>
</dbReference>
<dbReference type="Proteomes" id="UP000183376">
    <property type="component" value="Chromosome I"/>
</dbReference>
<keyword evidence="5 6" id="KW-0472">Membrane</keyword>
<evidence type="ECO:0000256" key="5">
    <source>
        <dbReference type="ARBA" id="ARBA00023136"/>
    </source>
</evidence>
<name>A0A1G9R5Z5_ALLAB</name>
<evidence type="ECO:0000313" key="7">
    <source>
        <dbReference type="EMBL" id="SDM18709.1"/>
    </source>
</evidence>